<dbReference type="GO" id="GO:0019843">
    <property type="term" value="F:rRNA binding"/>
    <property type="evidence" value="ECO:0007669"/>
    <property type="project" value="UniProtKB-UniRule"/>
</dbReference>
<dbReference type="EMBL" id="MHKO01000047">
    <property type="protein sequence ID" value="OGY91409.1"/>
    <property type="molecule type" value="Genomic_DNA"/>
</dbReference>
<comment type="similarity">
    <text evidence="1 3">Belongs to the bacterial ribosomal protein bS6 family.</text>
</comment>
<evidence type="ECO:0000313" key="5">
    <source>
        <dbReference type="EMBL" id="OGY91409.1"/>
    </source>
</evidence>
<dbReference type="AlphaFoldDB" id="A0A1G2BS75"/>
<evidence type="ECO:0000256" key="3">
    <source>
        <dbReference type="HAMAP-Rule" id="MF_00360"/>
    </source>
</evidence>
<gene>
    <name evidence="3" type="primary">rpsF</name>
    <name evidence="5" type="ORF">A3H70_00080</name>
</gene>
<evidence type="ECO:0000313" key="6">
    <source>
        <dbReference type="Proteomes" id="UP000178109"/>
    </source>
</evidence>
<dbReference type="STRING" id="1798553.A3H70_00080"/>
<dbReference type="Gene3D" id="3.30.70.60">
    <property type="match status" value="1"/>
</dbReference>
<dbReference type="NCBIfam" id="TIGR00166">
    <property type="entry name" value="S6"/>
    <property type="match status" value="1"/>
</dbReference>
<sequence>MTKSYELCALFAGTATPMEIDEMAKQVEALITASGAEIKFSHNLGRKKLAYKIAGNTHGEYRSWLFTADTANIPSLNAKLRLANFVARHLITQIEEKTIAKRVQKAAEARLPKRAIAEEPVVEAEVKEVEIKSPAFEPTEAPRVVEPEIPARPVKEKTKASLEDLDKKLDEILENDTI</sequence>
<dbReference type="InterPro" id="IPR000529">
    <property type="entry name" value="Ribosomal_bS6"/>
</dbReference>
<dbReference type="CDD" id="cd00473">
    <property type="entry name" value="bS6"/>
    <property type="match status" value="1"/>
</dbReference>
<evidence type="ECO:0000256" key="2">
    <source>
        <dbReference type="ARBA" id="ARBA00035294"/>
    </source>
</evidence>
<dbReference type="InterPro" id="IPR035980">
    <property type="entry name" value="Ribosomal_bS6_sf"/>
</dbReference>
<keyword evidence="3" id="KW-0687">Ribonucleoprotein</keyword>
<dbReference type="GO" id="GO:1990904">
    <property type="term" value="C:ribonucleoprotein complex"/>
    <property type="evidence" value="ECO:0007669"/>
    <property type="project" value="UniProtKB-KW"/>
</dbReference>
<dbReference type="GO" id="GO:0005840">
    <property type="term" value="C:ribosome"/>
    <property type="evidence" value="ECO:0007669"/>
    <property type="project" value="UniProtKB-KW"/>
</dbReference>
<name>A0A1G2BS75_9BACT</name>
<evidence type="ECO:0000256" key="1">
    <source>
        <dbReference type="ARBA" id="ARBA00009512"/>
    </source>
</evidence>
<comment type="function">
    <text evidence="3">Binds together with bS18 to 16S ribosomal RNA.</text>
</comment>
<dbReference type="GO" id="GO:0003735">
    <property type="term" value="F:structural constituent of ribosome"/>
    <property type="evidence" value="ECO:0007669"/>
    <property type="project" value="InterPro"/>
</dbReference>
<proteinExistence type="inferred from homology"/>
<organism evidence="5 6">
    <name type="scientific">Candidatus Komeilibacteria bacterium RIFCSPLOWO2_02_FULL_48_11</name>
    <dbReference type="NCBI Taxonomy" id="1798553"/>
    <lineage>
        <taxon>Bacteria</taxon>
        <taxon>Candidatus Komeiliibacteriota</taxon>
    </lineage>
</organism>
<accession>A0A1G2BS75</accession>
<comment type="caution">
    <text evidence="5">The sequence shown here is derived from an EMBL/GenBank/DDBJ whole genome shotgun (WGS) entry which is preliminary data.</text>
</comment>
<protein>
    <recommendedName>
        <fullName evidence="2 3">Small ribosomal subunit protein bS6</fullName>
    </recommendedName>
</protein>
<keyword evidence="3" id="KW-0699">rRNA-binding</keyword>
<dbReference type="Pfam" id="PF01250">
    <property type="entry name" value="Ribosomal_S6"/>
    <property type="match status" value="1"/>
</dbReference>
<dbReference type="GO" id="GO:0006412">
    <property type="term" value="P:translation"/>
    <property type="evidence" value="ECO:0007669"/>
    <property type="project" value="UniProtKB-UniRule"/>
</dbReference>
<dbReference type="InterPro" id="IPR014717">
    <property type="entry name" value="Transl_elong_EF1B/ribsomal_bS6"/>
</dbReference>
<feature type="region of interest" description="Disordered" evidence="4">
    <location>
        <begin position="137"/>
        <end position="160"/>
    </location>
</feature>
<dbReference type="InterPro" id="IPR020814">
    <property type="entry name" value="Ribosomal_S6_plastid/chlpt"/>
</dbReference>
<dbReference type="Proteomes" id="UP000178109">
    <property type="component" value="Unassembled WGS sequence"/>
</dbReference>
<dbReference type="SUPFAM" id="SSF54995">
    <property type="entry name" value="Ribosomal protein S6"/>
    <property type="match status" value="1"/>
</dbReference>
<keyword evidence="3 5" id="KW-0689">Ribosomal protein</keyword>
<keyword evidence="3" id="KW-0694">RNA-binding</keyword>
<reference evidence="5 6" key="1">
    <citation type="journal article" date="2016" name="Nat. Commun.">
        <title>Thousands of microbial genomes shed light on interconnected biogeochemical processes in an aquifer system.</title>
        <authorList>
            <person name="Anantharaman K."/>
            <person name="Brown C.T."/>
            <person name="Hug L.A."/>
            <person name="Sharon I."/>
            <person name="Castelle C.J."/>
            <person name="Probst A.J."/>
            <person name="Thomas B.C."/>
            <person name="Singh A."/>
            <person name="Wilkins M.J."/>
            <person name="Karaoz U."/>
            <person name="Brodie E.L."/>
            <person name="Williams K.H."/>
            <person name="Hubbard S.S."/>
            <person name="Banfield J.F."/>
        </authorList>
    </citation>
    <scope>NUCLEOTIDE SEQUENCE [LARGE SCALE GENOMIC DNA]</scope>
</reference>
<evidence type="ECO:0000256" key="4">
    <source>
        <dbReference type="SAM" id="MobiDB-lite"/>
    </source>
</evidence>
<dbReference type="HAMAP" id="MF_00360">
    <property type="entry name" value="Ribosomal_bS6"/>
    <property type="match status" value="1"/>
</dbReference>